<comment type="caution">
    <text evidence="2">The sequence shown here is derived from an EMBL/GenBank/DDBJ whole genome shotgun (WGS) entry which is preliminary data.</text>
</comment>
<proteinExistence type="predicted"/>
<evidence type="ECO:0000313" key="2">
    <source>
        <dbReference type="EMBL" id="HJG90524.1"/>
    </source>
</evidence>
<reference evidence="2" key="2">
    <citation type="submission" date="2021-09" db="EMBL/GenBank/DDBJ databases">
        <authorList>
            <person name="Gilroy R."/>
        </authorList>
    </citation>
    <scope>NUCLEOTIDE SEQUENCE</scope>
    <source>
        <strain evidence="2">ChiGjej5B5-22894</strain>
    </source>
</reference>
<dbReference type="Proteomes" id="UP000742460">
    <property type="component" value="Unassembled WGS sequence"/>
</dbReference>
<reference evidence="2" key="1">
    <citation type="journal article" date="2021" name="PeerJ">
        <title>Extensive microbial diversity within the chicken gut microbiome revealed by metagenomics and culture.</title>
        <authorList>
            <person name="Gilroy R."/>
            <person name="Ravi A."/>
            <person name="Getino M."/>
            <person name="Pursley I."/>
            <person name="Horton D.L."/>
            <person name="Alikhan N.F."/>
            <person name="Baker D."/>
            <person name="Gharbi K."/>
            <person name="Hall N."/>
            <person name="Watson M."/>
            <person name="Adriaenssens E.M."/>
            <person name="Foster-Nyarko E."/>
            <person name="Jarju S."/>
            <person name="Secka A."/>
            <person name="Antonio M."/>
            <person name="Oren A."/>
            <person name="Chaudhuri R.R."/>
            <person name="La Ragione R."/>
            <person name="Hildebrand F."/>
            <person name="Pallen M.J."/>
        </authorList>
    </citation>
    <scope>NUCLEOTIDE SEQUENCE</scope>
    <source>
        <strain evidence="2">ChiGjej5B5-22894</strain>
    </source>
</reference>
<gene>
    <name evidence="2" type="ORF">K8V81_02240</name>
</gene>
<accession>A0A921MTY2</accession>
<protein>
    <submittedName>
        <fullName evidence="2">Uncharacterized protein</fullName>
    </submittedName>
</protein>
<evidence type="ECO:0000256" key="1">
    <source>
        <dbReference type="SAM" id="MobiDB-lite"/>
    </source>
</evidence>
<dbReference type="AlphaFoldDB" id="A0A921MTY2"/>
<sequence>MPSPQLAAAPAAPAAPLLAKGTSSLPGTEASRRLLAPSEQARPLTLWGSSSMASEGGAAATPVAVRIHEHLALAAAPAVVHGYGVGATRSGHTLLMRGLDTPELLPVGEPAAETGAQEVELDSGLPPRGPIKIPGDVDGVPGMLDGSSGSWIFRPDDLGGAGARGTFRSALAQVAESSRQVLWMGKNNIRDVDGVLEDTQRMWDATVDPAEDTLVLGQWPTPDDAVGSETAEAVAAVNEEQQRRYGAHFLDLAGLLTTEEGLSCPPLAPLRLLEQASTQAALARRITPSSLRAPDDIHLNGWGNLAVNWAIVQRMRELRWL</sequence>
<feature type="compositionally biased region" description="Low complexity" evidence="1">
    <location>
        <begin position="1"/>
        <end position="19"/>
    </location>
</feature>
<organism evidence="2 3">
    <name type="scientific">Brachybacterium massiliense</name>
    <dbReference type="NCBI Taxonomy" id="1755098"/>
    <lineage>
        <taxon>Bacteria</taxon>
        <taxon>Bacillati</taxon>
        <taxon>Actinomycetota</taxon>
        <taxon>Actinomycetes</taxon>
        <taxon>Micrococcales</taxon>
        <taxon>Dermabacteraceae</taxon>
        <taxon>Brachybacterium</taxon>
    </lineage>
</organism>
<feature type="region of interest" description="Disordered" evidence="1">
    <location>
        <begin position="1"/>
        <end position="29"/>
    </location>
</feature>
<name>A0A921MTY2_9MICO</name>
<evidence type="ECO:0000313" key="3">
    <source>
        <dbReference type="Proteomes" id="UP000742460"/>
    </source>
</evidence>
<dbReference type="EMBL" id="DYUE01000061">
    <property type="protein sequence ID" value="HJG90524.1"/>
    <property type="molecule type" value="Genomic_DNA"/>
</dbReference>
<dbReference type="SUPFAM" id="SSF52266">
    <property type="entry name" value="SGNH hydrolase"/>
    <property type="match status" value="1"/>
</dbReference>